<dbReference type="Proteomes" id="UP001194468">
    <property type="component" value="Unassembled WGS sequence"/>
</dbReference>
<gene>
    <name evidence="2" type="ORF">L210DRAFT_3523805</name>
</gene>
<evidence type="ECO:0000256" key="1">
    <source>
        <dbReference type="SAM" id="MobiDB-lite"/>
    </source>
</evidence>
<comment type="caution">
    <text evidence="2">The sequence shown here is derived from an EMBL/GenBank/DDBJ whole genome shotgun (WGS) entry which is preliminary data.</text>
</comment>
<evidence type="ECO:0000313" key="3">
    <source>
        <dbReference type="Proteomes" id="UP001194468"/>
    </source>
</evidence>
<proteinExistence type="predicted"/>
<reference evidence="2" key="2">
    <citation type="journal article" date="2020" name="Nat. Commun.">
        <title>Large-scale genome sequencing of mycorrhizal fungi provides insights into the early evolution of symbiotic traits.</title>
        <authorList>
            <person name="Miyauchi S."/>
            <person name="Kiss E."/>
            <person name="Kuo A."/>
            <person name="Drula E."/>
            <person name="Kohler A."/>
            <person name="Sanchez-Garcia M."/>
            <person name="Morin E."/>
            <person name="Andreopoulos B."/>
            <person name="Barry K.W."/>
            <person name="Bonito G."/>
            <person name="Buee M."/>
            <person name="Carver A."/>
            <person name="Chen C."/>
            <person name="Cichocki N."/>
            <person name="Clum A."/>
            <person name="Culley D."/>
            <person name="Crous P.W."/>
            <person name="Fauchery L."/>
            <person name="Girlanda M."/>
            <person name="Hayes R.D."/>
            <person name="Keri Z."/>
            <person name="LaButti K."/>
            <person name="Lipzen A."/>
            <person name="Lombard V."/>
            <person name="Magnuson J."/>
            <person name="Maillard F."/>
            <person name="Murat C."/>
            <person name="Nolan M."/>
            <person name="Ohm R.A."/>
            <person name="Pangilinan J."/>
            <person name="Pereira M.F."/>
            <person name="Perotto S."/>
            <person name="Peter M."/>
            <person name="Pfister S."/>
            <person name="Riley R."/>
            <person name="Sitrit Y."/>
            <person name="Stielow J.B."/>
            <person name="Szollosi G."/>
            <person name="Zifcakova L."/>
            <person name="Stursova M."/>
            <person name="Spatafora J.W."/>
            <person name="Tedersoo L."/>
            <person name="Vaario L.M."/>
            <person name="Yamada A."/>
            <person name="Yan M."/>
            <person name="Wang P."/>
            <person name="Xu J."/>
            <person name="Bruns T."/>
            <person name="Baldrian P."/>
            <person name="Vilgalys R."/>
            <person name="Dunand C."/>
            <person name="Henrissat B."/>
            <person name="Grigoriev I.V."/>
            <person name="Hibbett D."/>
            <person name="Nagy L.G."/>
            <person name="Martin F.M."/>
        </authorList>
    </citation>
    <scope>NUCLEOTIDE SEQUENCE</scope>
    <source>
        <strain evidence="2">BED1</strain>
    </source>
</reference>
<dbReference type="EMBL" id="WHUW01000003">
    <property type="protein sequence ID" value="KAF8449059.1"/>
    <property type="molecule type" value="Genomic_DNA"/>
</dbReference>
<keyword evidence="3" id="KW-1185">Reference proteome</keyword>
<evidence type="ECO:0000313" key="2">
    <source>
        <dbReference type="EMBL" id="KAF8449059.1"/>
    </source>
</evidence>
<feature type="compositionally biased region" description="Basic residues" evidence="1">
    <location>
        <begin position="374"/>
        <end position="385"/>
    </location>
</feature>
<dbReference type="AlphaFoldDB" id="A0AAD4C6D2"/>
<reference evidence="2" key="1">
    <citation type="submission" date="2019-10" db="EMBL/GenBank/DDBJ databases">
        <authorList>
            <consortium name="DOE Joint Genome Institute"/>
            <person name="Kuo A."/>
            <person name="Miyauchi S."/>
            <person name="Kiss E."/>
            <person name="Drula E."/>
            <person name="Kohler A."/>
            <person name="Sanchez-Garcia M."/>
            <person name="Andreopoulos B."/>
            <person name="Barry K.W."/>
            <person name="Bonito G."/>
            <person name="Buee M."/>
            <person name="Carver A."/>
            <person name="Chen C."/>
            <person name="Cichocki N."/>
            <person name="Clum A."/>
            <person name="Culley D."/>
            <person name="Crous P.W."/>
            <person name="Fauchery L."/>
            <person name="Girlanda M."/>
            <person name="Hayes R."/>
            <person name="Keri Z."/>
            <person name="LaButti K."/>
            <person name="Lipzen A."/>
            <person name="Lombard V."/>
            <person name="Magnuson J."/>
            <person name="Maillard F."/>
            <person name="Morin E."/>
            <person name="Murat C."/>
            <person name="Nolan M."/>
            <person name="Ohm R."/>
            <person name="Pangilinan J."/>
            <person name="Pereira M."/>
            <person name="Perotto S."/>
            <person name="Peter M."/>
            <person name="Riley R."/>
            <person name="Sitrit Y."/>
            <person name="Stielow B."/>
            <person name="Szollosi G."/>
            <person name="Zifcakova L."/>
            <person name="Stursova M."/>
            <person name="Spatafora J.W."/>
            <person name="Tedersoo L."/>
            <person name="Vaario L.-M."/>
            <person name="Yamada A."/>
            <person name="Yan M."/>
            <person name="Wang P."/>
            <person name="Xu J."/>
            <person name="Bruns T."/>
            <person name="Baldrian P."/>
            <person name="Vilgalys R."/>
            <person name="Henrissat B."/>
            <person name="Grigoriev I.V."/>
            <person name="Hibbett D."/>
            <person name="Nagy L.G."/>
            <person name="Martin F.M."/>
        </authorList>
    </citation>
    <scope>NUCLEOTIDE SEQUENCE</scope>
    <source>
        <strain evidence="2">BED1</strain>
    </source>
</reference>
<protein>
    <submittedName>
        <fullName evidence="2">Uncharacterized protein</fullName>
    </submittedName>
</protein>
<accession>A0AAD4C6D2</accession>
<organism evidence="2 3">
    <name type="scientific">Boletus edulis BED1</name>
    <dbReference type="NCBI Taxonomy" id="1328754"/>
    <lineage>
        <taxon>Eukaryota</taxon>
        <taxon>Fungi</taxon>
        <taxon>Dikarya</taxon>
        <taxon>Basidiomycota</taxon>
        <taxon>Agaricomycotina</taxon>
        <taxon>Agaricomycetes</taxon>
        <taxon>Agaricomycetidae</taxon>
        <taxon>Boletales</taxon>
        <taxon>Boletineae</taxon>
        <taxon>Boletaceae</taxon>
        <taxon>Boletoideae</taxon>
        <taxon>Boletus</taxon>
    </lineage>
</organism>
<name>A0AAD4C6D2_BOLED</name>
<feature type="region of interest" description="Disordered" evidence="1">
    <location>
        <begin position="356"/>
        <end position="385"/>
    </location>
</feature>
<sequence>MQESLCPLPYTYRVALGGHPTEALSNLIKYLSSDDSHSENSNSFPGITPADFSALCNLMDQHCITRRKPRLTYHQGVVIVELLPRPSHEIPVTYIRECITSATGNIPYDRSALNVASYNNLSLGSVKSATHVTPDIALVGVPIVDKPEHHEVFMVKLRLSIEAHPEIQMAMAIFVREEQIYSSPVEGSQAWKALSDLDAMDFKMFLQYLPTSLSHEANRRIIIADHLWCSLEAATFHVWVKHNIDSPIVINASGMASGTLFPIIDIDDVHHLMGEGFLKVKDAIVNYSNMVSPSVDTPSLTTSASTISVDWSVYQRMLGAAVNLTTHERYMDWCHSIANRGKRRLSFGDLDYKDSQEASEVGADEGEVQESPRRSLRLQKHQTVC</sequence>